<evidence type="ECO:0000256" key="1">
    <source>
        <dbReference type="SAM" id="MobiDB-lite"/>
    </source>
</evidence>
<evidence type="ECO:0000313" key="2">
    <source>
        <dbReference type="EMBL" id="RGQ03464.1"/>
    </source>
</evidence>
<dbReference type="Pfam" id="PF08843">
    <property type="entry name" value="AbiEii"/>
    <property type="match status" value="1"/>
</dbReference>
<accession>A0A411ZKX8</accession>
<dbReference type="EMBL" id="QRST01000022">
    <property type="protein sequence ID" value="RGQ03464.1"/>
    <property type="molecule type" value="Genomic_DNA"/>
</dbReference>
<protein>
    <submittedName>
        <fullName evidence="2">Nucleotidyl transferase AbiEii/AbiGii toxin family protein</fullName>
    </submittedName>
</protein>
<gene>
    <name evidence="2" type="ORF">DWZ11_09640</name>
</gene>
<dbReference type="InterPro" id="IPR014942">
    <property type="entry name" value="AbiEii"/>
</dbReference>
<dbReference type="RefSeq" id="WP_117976991.1">
    <property type="nucleotide sequence ID" value="NZ_QRST01000022.1"/>
</dbReference>
<evidence type="ECO:0000313" key="3">
    <source>
        <dbReference type="Proteomes" id="UP000284662"/>
    </source>
</evidence>
<organism evidence="2 3">
    <name type="scientific">Megamonas rupellensis</name>
    <dbReference type="NCBI Taxonomy" id="491921"/>
    <lineage>
        <taxon>Bacteria</taxon>
        <taxon>Bacillati</taxon>
        <taxon>Bacillota</taxon>
        <taxon>Negativicutes</taxon>
        <taxon>Selenomonadales</taxon>
        <taxon>Selenomonadaceae</taxon>
        <taxon>Megamonas</taxon>
    </lineage>
</organism>
<dbReference type="GO" id="GO:0016740">
    <property type="term" value="F:transferase activity"/>
    <property type="evidence" value="ECO:0007669"/>
    <property type="project" value="UniProtKB-KW"/>
</dbReference>
<proteinExistence type="predicted"/>
<dbReference type="Proteomes" id="UP000284662">
    <property type="component" value="Unassembled WGS sequence"/>
</dbReference>
<sequence>MEKFNQEKHGKVIDDFLKDLSTTQKDAFILKGGTALLKCYGLDRFSEDIDLDGTKKNIKEFVDKFCKKYGYEYRIAKDTDTVKRTFINYGGDKPLKVEVSYRKRNIPKEQYTNINGINVYTIDMLCLMKSNAYMSRDKIRDLYDLCYIGDKYYDKLSPATKTVLQNALEYKGLEQFDYIVQNNEDPLINKDKLADKFLKLYDKAGLLYDEQERQHTISISEEKSTKPRKQKIVMEFPDKDKSNNRGMSR</sequence>
<dbReference type="Gene3D" id="3.10.450.620">
    <property type="entry name" value="JHP933, nucleotidyltransferase-like core domain"/>
    <property type="match status" value="1"/>
</dbReference>
<dbReference type="InterPro" id="IPR043519">
    <property type="entry name" value="NT_sf"/>
</dbReference>
<feature type="region of interest" description="Disordered" evidence="1">
    <location>
        <begin position="216"/>
        <end position="249"/>
    </location>
</feature>
<feature type="compositionally biased region" description="Basic and acidic residues" evidence="1">
    <location>
        <begin position="216"/>
        <end position="225"/>
    </location>
</feature>
<dbReference type="Gene3D" id="1.20.58.1790">
    <property type="entry name" value="JHP933, helical tail domain"/>
    <property type="match status" value="1"/>
</dbReference>
<comment type="caution">
    <text evidence="2">The sequence shown here is derived from an EMBL/GenBank/DDBJ whole genome shotgun (WGS) entry which is preliminary data.</text>
</comment>
<dbReference type="SUPFAM" id="SSF81301">
    <property type="entry name" value="Nucleotidyltransferase"/>
    <property type="match status" value="1"/>
</dbReference>
<reference evidence="2 3" key="1">
    <citation type="submission" date="2018-08" db="EMBL/GenBank/DDBJ databases">
        <title>A genome reference for cultivated species of the human gut microbiota.</title>
        <authorList>
            <person name="Zou Y."/>
            <person name="Xue W."/>
            <person name="Luo G."/>
        </authorList>
    </citation>
    <scope>NUCLEOTIDE SEQUENCE [LARGE SCALE GENOMIC DNA]</scope>
    <source>
        <strain evidence="2 3">AF29-2</strain>
    </source>
</reference>
<dbReference type="AlphaFoldDB" id="A0A411ZKX8"/>
<name>A0A411ZKX8_9FIRM</name>
<keyword evidence="2" id="KW-0808">Transferase</keyword>